<dbReference type="SUPFAM" id="SSF54719">
    <property type="entry name" value="Fe,Mn superoxide dismutase (SOD), C-terminal domain"/>
    <property type="match status" value="1"/>
</dbReference>
<dbReference type="InterPro" id="IPR019831">
    <property type="entry name" value="Mn/Fe_SOD_N"/>
</dbReference>
<evidence type="ECO:0000256" key="6">
    <source>
        <dbReference type="ARBA" id="ARBA00023002"/>
    </source>
</evidence>
<dbReference type="Gene3D" id="3.55.40.20">
    <property type="entry name" value="Iron/manganese superoxide dismutase, C-terminal domain"/>
    <property type="match status" value="1"/>
</dbReference>
<evidence type="ECO:0000256" key="7">
    <source>
        <dbReference type="ARBA" id="ARBA00023211"/>
    </source>
</evidence>
<dbReference type="GO" id="GO:0005739">
    <property type="term" value="C:mitochondrion"/>
    <property type="evidence" value="ECO:0007669"/>
    <property type="project" value="UniProtKB-ARBA"/>
</dbReference>
<dbReference type="InterPro" id="IPR019833">
    <property type="entry name" value="Mn/Fe_SOD_BS"/>
</dbReference>
<evidence type="ECO:0000313" key="14">
    <source>
        <dbReference type="Proteomes" id="UP000275078"/>
    </source>
</evidence>
<evidence type="ECO:0000256" key="8">
    <source>
        <dbReference type="ARBA" id="ARBA00049204"/>
    </source>
</evidence>
<dbReference type="InterPro" id="IPR019832">
    <property type="entry name" value="Mn/Fe_SOD_C"/>
</dbReference>
<evidence type="ECO:0000256" key="4">
    <source>
        <dbReference type="ARBA" id="ARBA00022723"/>
    </source>
</evidence>
<feature type="domain" description="Manganese/iron superoxide dismutase N-terminal" evidence="11">
    <location>
        <begin position="31"/>
        <end position="115"/>
    </location>
</feature>
<keyword evidence="7" id="KW-0464">Manganese</keyword>
<protein>
    <recommendedName>
        <fullName evidence="3 10">Superoxide dismutase</fullName>
        <ecNumber evidence="3 10">1.15.1.1</ecNumber>
    </recommendedName>
</protein>
<dbReference type="AlphaFoldDB" id="A0A3N4HKQ9"/>
<dbReference type="PRINTS" id="PR01703">
    <property type="entry name" value="MNSODISMTASE"/>
</dbReference>
<dbReference type="PIRSF" id="PIRSF000349">
    <property type="entry name" value="SODismutase"/>
    <property type="match status" value="1"/>
</dbReference>
<reference evidence="13 14" key="1">
    <citation type="journal article" date="2018" name="Nat. Ecol. Evol.">
        <title>Pezizomycetes genomes reveal the molecular basis of ectomycorrhizal truffle lifestyle.</title>
        <authorList>
            <person name="Murat C."/>
            <person name="Payen T."/>
            <person name="Noel B."/>
            <person name="Kuo A."/>
            <person name="Morin E."/>
            <person name="Chen J."/>
            <person name="Kohler A."/>
            <person name="Krizsan K."/>
            <person name="Balestrini R."/>
            <person name="Da Silva C."/>
            <person name="Montanini B."/>
            <person name="Hainaut M."/>
            <person name="Levati E."/>
            <person name="Barry K.W."/>
            <person name="Belfiori B."/>
            <person name="Cichocki N."/>
            <person name="Clum A."/>
            <person name="Dockter R.B."/>
            <person name="Fauchery L."/>
            <person name="Guy J."/>
            <person name="Iotti M."/>
            <person name="Le Tacon F."/>
            <person name="Lindquist E.A."/>
            <person name="Lipzen A."/>
            <person name="Malagnac F."/>
            <person name="Mello A."/>
            <person name="Molinier V."/>
            <person name="Miyauchi S."/>
            <person name="Poulain J."/>
            <person name="Riccioni C."/>
            <person name="Rubini A."/>
            <person name="Sitrit Y."/>
            <person name="Splivallo R."/>
            <person name="Traeger S."/>
            <person name="Wang M."/>
            <person name="Zifcakova L."/>
            <person name="Wipf D."/>
            <person name="Zambonelli A."/>
            <person name="Paolocci F."/>
            <person name="Nowrousian M."/>
            <person name="Ottonello S."/>
            <person name="Baldrian P."/>
            <person name="Spatafora J.W."/>
            <person name="Henrissat B."/>
            <person name="Nagy L.G."/>
            <person name="Aury J.M."/>
            <person name="Wincker P."/>
            <person name="Grigoriev I.V."/>
            <person name="Bonfante P."/>
            <person name="Martin F.M."/>
        </authorList>
    </citation>
    <scope>NUCLEOTIDE SEQUENCE [LARGE SCALE GENOMIC DNA]</scope>
    <source>
        <strain evidence="13 14">RN42</strain>
    </source>
</reference>
<comment type="cofactor">
    <cofactor evidence="1">
        <name>Mn(2+)</name>
        <dbReference type="ChEBI" id="CHEBI:29035"/>
    </cofactor>
</comment>
<dbReference type="PANTHER" id="PTHR11404">
    <property type="entry name" value="SUPEROXIDE DISMUTASE 2"/>
    <property type="match status" value="1"/>
</dbReference>
<dbReference type="EC" id="1.15.1.1" evidence="3 10"/>
<dbReference type="SUPFAM" id="SSF46609">
    <property type="entry name" value="Fe,Mn superoxide dismutase (SOD), N-terminal domain"/>
    <property type="match status" value="1"/>
</dbReference>
<keyword evidence="5" id="KW-0049">Antioxidant</keyword>
<gene>
    <name evidence="13" type="ORF">BJ508DRAFT_418629</name>
</gene>
<dbReference type="EMBL" id="ML119791">
    <property type="protein sequence ID" value="RPA74389.1"/>
    <property type="molecule type" value="Genomic_DNA"/>
</dbReference>
<proteinExistence type="inferred from homology"/>
<accession>A0A3N4HKQ9</accession>
<evidence type="ECO:0000256" key="5">
    <source>
        <dbReference type="ARBA" id="ARBA00022862"/>
    </source>
</evidence>
<organism evidence="13 14">
    <name type="scientific">Ascobolus immersus RN42</name>
    <dbReference type="NCBI Taxonomy" id="1160509"/>
    <lineage>
        <taxon>Eukaryota</taxon>
        <taxon>Fungi</taxon>
        <taxon>Dikarya</taxon>
        <taxon>Ascomycota</taxon>
        <taxon>Pezizomycotina</taxon>
        <taxon>Pezizomycetes</taxon>
        <taxon>Pezizales</taxon>
        <taxon>Ascobolaceae</taxon>
        <taxon>Ascobolus</taxon>
    </lineage>
</organism>
<dbReference type="PANTHER" id="PTHR11404:SF6">
    <property type="entry name" value="SUPEROXIDE DISMUTASE [MN], MITOCHONDRIAL"/>
    <property type="match status" value="1"/>
</dbReference>
<evidence type="ECO:0000256" key="3">
    <source>
        <dbReference type="ARBA" id="ARBA00012682"/>
    </source>
</evidence>
<comment type="catalytic activity">
    <reaction evidence="8 10">
        <text>2 superoxide + 2 H(+) = H2O2 + O2</text>
        <dbReference type="Rhea" id="RHEA:20696"/>
        <dbReference type="ChEBI" id="CHEBI:15378"/>
        <dbReference type="ChEBI" id="CHEBI:15379"/>
        <dbReference type="ChEBI" id="CHEBI:16240"/>
        <dbReference type="ChEBI" id="CHEBI:18421"/>
        <dbReference type="EC" id="1.15.1.1"/>
    </reaction>
</comment>
<evidence type="ECO:0000313" key="13">
    <source>
        <dbReference type="EMBL" id="RPA74389.1"/>
    </source>
</evidence>
<keyword evidence="14" id="KW-1185">Reference proteome</keyword>
<dbReference type="InterPro" id="IPR050265">
    <property type="entry name" value="Fe/Mn_Superoxide_Dismutase"/>
</dbReference>
<keyword evidence="6 10" id="KW-0560">Oxidoreductase</keyword>
<evidence type="ECO:0000256" key="1">
    <source>
        <dbReference type="ARBA" id="ARBA00001936"/>
    </source>
</evidence>
<dbReference type="FunFam" id="3.55.40.20:FF:000002">
    <property type="entry name" value="Superoxide dismutase"/>
    <property type="match status" value="1"/>
</dbReference>
<name>A0A3N4HKQ9_ASCIM</name>
<evidence type="ECO:0000256" key="9">
    <source>
        <dbReference type="PIRSR" id="PIRSR000349-1"/>
    </source>
</evidence>
<evidence type="ECO:0000259" key="12">
    <source>
        <dbReference type="Pfam" id="PF02777"/>
    </source>
</evidence>
<dbReference type="Pfam" id="PF02777">
    <property type="entry name" value="Sod_Fe_C"/>
    <property type="match status" value="1"/>
</dbReference>
<dbReference type="PROSITE" id="PS00088">
    <property type="entry name" value="SOD_MN"/>
    <property type="match status" value="1"/>
</dbReference>
<dbReference type="OrthoDB" id="239262at2759"/>
<feature type="binding site" evidence="9">
    <location>
        <position position="56"/>
    </location>
    <ligand>
        <name>Mn(2+)</name>
        <dbReference type="ChEBI" id="CHEBI:29035"/>
    </ligand>
</feature>
<dbReference type="InterPro" id="IPR001189">
    <property type="entry name" value="Mn/Fe_SOD"/>
</dbReference>
<keyword evidence="4 9" id="KW-0479">Metal-binding</keyword>
<comment type="function">
    <text evidence="10">Destroys radicals which are normally produced within the cells and which are toxic to biological systems.</text>
</comment>
<feature type="binding site" evidence="9">
    <location>
        <position position="199"/>
    </location>
    <ligand>
        <name>Mn(2+)</name>
        <dbReference type="ChEBI" id="CHEBI:29035"/>
    </ligand>
</feature>
<dbReference type="Pfam" id="PF00081">
    <property type="entry name" value="Sod_Fe_N"/>
    <property type="match status" value="1"/>
</dbReference>
<dbReference type="InterPro" id="IPR036324">
    <property type="entry name" value="Mn/Fe_SOD_N_sf"/>
</dbReference>
<evidence type="ECO:0000259" key="11">
    <source>
        <dbReference type="Pfam" id="PF00081"/>
    </source>
</evidence>
<dbReference type="GO" id="GO:0030145">
    <property type="term" value="F:manganese ion binding"/>
    <property type="evidence" value="ECO:0007669"/>
    <property type="project" value="TreeGrafter"/>
</dbReference>
<dbReference type="Proteomes" id="UP000275078">
    <property type="component" value="Unassembled WGS sequence"/>
</dbReference>
<feature type="binding site" evidence="9">
    <location>
        <position position="195"/>
    </location>
    <ligand>
        <name>Mn(2+)</name>
        <dbReference type="ChEBI" id="CHEBI:29035"/>
    </ligand>
</feature>
<feature type="domain" description="Manganese/iron superoxide dismutase C-terminal" evidence="12">
    <location>
        <begin position="128"/>
        <end position="228"/>
    </location>
</feature>
<dbReference type="GO" id="GO:0004784">
    <property type="term" value="F:superoxide dismutase activity"/>
    <property type="evidence" value="ECO:0007669"/>
    <property type="project" value="UniProtKB-EC"/>
</dbReference>
<dbReference type="Gene3D" id="1.10.287.990">
    <property type="entry name" value="Fe,Mn superoxide dismutase (SOD) domain"/>
    <property type="match status" value="1"/>
</dbReference>
<evidence type="ECO:0000256" key="2">
    <source>
        <dbReference type="ARBA" id="ARBA00008714"/>
    </source>
</evidence>
<feature type="binding site" evidence="9">
    <location>
        <position position="107"/>
    </location>
    <ligand>
        <name>Mn(2+)</name>
        <dbReference type="ChEBI" id="CHEBI:29035"/>
    </ligand>
</feature>
<evidence type="ECO:0000256" key="10">
    <source>
        <dbReference type="RuleBase" id="RU000414"/>
    </source>
</evidence>
<dbReference type="InterPro" id="IPR036314">
    <property type="entry name" value="SOD_C_sf"/>
</dbReference>
<dbReference type="STRING" id="1160509.A0A3N4HKQ9"/>
<sequence length="231" mass="25570">MSLARTALRPALRAGSSAATKAFSTSAARAQYKLPDLPYDFGALEPFISARIMEVHYTKHHQTYVNGLNTTLDTLNSSLSAQSVPELQKTVSLQKALNFHAGGHLNHTLFWENLSPSAKQGGVGGEPPSGKLASEIEKKWGSFENFKKAFNGSLAAIQGSGWSWLVKDGNGELQIVERANQDPVVGPFKPLLGVDAWEHAYYLQYENRKVEYFDAIWNVLNWKTAEKRFEA</sequence>
<dbReference type="FunFam" id="1.10.287.990:FF:000001">
    <property type="entry name" value="Superoxide dismutase"/>
    <property type="match status" value="1"/>
</dbReference>
<comment type="similarity">
    <text evidence="2 10">Belongs to the iron/manganese superoxide dismutase family.</text>
</comment>